<proteinExistence type="predicted"/>
<dbReference type="GO" id="GO:0016740">
    <property type="term" value="F:transferase activity"/>
    <property type="evidence" value="ECO:0007669"/>
    <property type="project" value="UniProtKB-KW"/>
</dbReference>
<dbReference type="Proteomes" id="UP000218399">
    <property type="component" value="Unassembled WGS sequence"/>
</dbReference>
<dbReference type="InterPro" id="IPR029044">
    <property type="entry name" value="Nucleotide-diphossugar_trans"/>
</dbReference>
<dbReference type="PANTHER" id="PTHR43685">
    <property type="entry name" value="GLYCOSYLTRANSFERASE"/>
    <property type="match status" value="1"/>
</dbReference>
<gene>
    <name evidence="2" type="ORF">B1526_0165</name>
</gene>
<keyword evidence="3" id="KW-1185">Reference proteome</keyword>
<dbReference type="AlphaFoldDB" id="A0A2A2EJ11"/>
<evidence type="ECO:0000259" key="1">
    <source>
        <dbReference type="Pfam" id="PF00535"/>
    </source>
</evidence>
<dbReference type="SUPFAM" id="SSF53448">
    <property type="entry name" value="Nucleotide-diphospho-sugar transferases"/>
    <property type="match status" value="1"/>
</dbReference>
<evidence type="ECO:0000313" key="2">
    <source>
        <dbReference type="EMBL" id="PAU68972.1"/>
    </source>
</evidence>
<protein>
    <submittedName>
        <fullName evidence="2">Glycosyltransferase</fullName>
    </submittedName>
</protein>
<reference evidence="2 3" key="1">
    <citation type="journal article" date="2017" name="ISME J.">
        <title>Unveiling bifidobacterial biogeography across the mammalian branch of the tree of life.</title>
        <authorList>
            <person name="Milani C."/>
            <person name="Mangifesta M."/>
            <person name="Mancabelli L."/>
            <person name="Lugli G.A."/>
            <person name="James K."/>
            <person name="Duranti S."/>
            <person name="Turroni F."/>
            <person name="Ferrario C."/>
            <person name="Ossiprandi M.C."/>
            <person name="van Sinderen D."/>
            <person name="Ventura M."/>
        </authorList>
    </citation>
    <scope>NUCLEOTIDE SEQUENCE [LARGE SCALE GENOMIC DNA]</scope>
    <source>
        <strain evidence="3">Ham19E</strain>
    </source>
</reference>
<dbReference type="InterPro" id="IPR050834">
    <property type="entry name" value="Glycosyltransf_2"/>
</dbReference>
<dbReference type="RefSeq" id="WP_095614237.1">
    <property type="nucleotide sequence ID" value="NZ_MVOH01000002.1"/>
</dbReference>
<dbReference type="OrthoDB" id="3226099at2"/>
<dbReference type="Pfam" id="PF00535">
    <property type="entry name" value="Glycos_transf_2"/>
    <property type="match status" value="1"/>
</dbReference>
<dbReference type="CDD" id="cd00761">
    <property type="entry name" value="Glyco_tranf_GTA_type"/>
    <property type="match status" value="1"/>
</dbReference>
<comment type="caution">
    <text evidence="2">The sequence shown here is derived from an EMBL/GenBank/DDBJ whole genome shotgun (WGS) entry which is preliminary data.</text>
</comment>
<organism evidence="2 3">
    <name type="scientific">Bifidobacterium criceti</name>
    <dbReference type="NCBI Taxonomy" id="1960969"/>
    <lineage>
        <taxon>Bacteria</taxon>
        <taxon>Bacillati</taxon>
        <taxon>Actinomycetota</taxon>
        <taxon>Actinomycetes</taxon>
        <taxon>Bifidobacteriales</taxon>
        <taxon>Bifidobacteriaceae</taxon>
        <taxon>Bifidobacterium</taxon>
    </lineage>
</organism>
<dbReference type="PANTHER" id="PTHR43685:SF2">
    <property type="entry name" value="GLYCOSYLTRANSFERASE 2-LIKE DOMAIN-CONTAINING PROTEIN"/>
    <property type="match status" value="1"/>
</dbReference>
<name>A0A2A2EJ11_9BIFI</name>
<dbReference type="InterPro" id="IPR001173">
    <property type="entry name" value="Glyco_trans_2-like"/>
</dbReference>
<evidence type="ECO:0000313" key="3">
    <source>
        <dbReference type="Proteomes" id="UP000218399"/>
    </source>
</evidence>
<feature type="domain" description="Glycosyltransferase 2-like" evidence="1">
    <location>
        <begin position="8"/>
        <end position="132"/>
    </location>
</feature>
<dbReference type="EMBL" id="MVOH01000002">
    <property type="protein sequence ID" value="PAU68972.1"/>
    <property type="molecule type" value="Genomic_DNA"/>
</dbReference>
<sequence length="341" mass="38118">MTKTPTISVVIPVYNQQEYIGACLDSLSKQTFTDFEVLAVNDGSTDRSAAVIAEHAQRDTRIRLIDQPNGGVSAARNAGLAQSSGMWIGFIDPDDTLEPEYLDTLVAAAHENTDIVMSACVAFGDGQEARQHFFPQSFTAGDEEHKRPLYHQLIDGSYVQPQGFVTAIGVPWGKLYRRAFLEAQRLTFDPQLPRMQDNIFNMQAFAAAREIVYLDVAEYHYRVGGLGERTYRNHAKGLYHPAIDARARLMHAYGLDGDPQLYAAWQEEQVNLYFQECKAAMMLAPAGRRLSAMNTRVRKLRPRLAGIDTSVLSAPIKLKYMMMRNPVLRAAAACGMRMRHA</sequence>
<keyword evidence="2" id="KW-0808">Transferase</keyword>
<accession>A0A2A2EJ11</accession>
<dbReference type="Gene3D" id="3.90.550.10">
    <property type="entry name" value="Spore Coat Polysaccharide Biosynthesis Protein SpsA, Chain A"/>
    <property type="match status" value="1"/>
</dbReference>